<reference evidence="1 2" key="1">
    <citation type="journal article" date="2015" name="Genome Biol. Evol.">
        <title>Phylogenomic analyses indicate that early fungi evolved digesting cell walls of algal ancestors of land plants.</title>
        <authorList>
            <person name="Chang Y."/>
            <person name="Wang S."/>
            <person name="Sekimoto S."/>
            <person name="Aerts A.L."/>
            <person name="Choi C."/>
            <person name="Clum A."/>
            <person name="LaButti K.M."/>
            <person name="Lindquist E.A."/>
            <person name="Yee Ngan C."/>
            <person name="Ohm R.A."/>
            <person name="Salamov A.A."/>
            <person name="Grigoriev I.V."/>
            <person name="Spatafora J.W."/>
            <person name="Berbee M.L."/>
        </authorList>
    </citation>
    <scope>NUCLEOTIDE SEQUENCE [LARGE SCALE GENOMIC DNA]</scope>
    <source>
        <strain evidence="1 2">JEL478</strain>
    </source>
</reference>
<evidence type="ECO:0000313" key="2">
    <source>
        <dbReference type="Proteomes" id="UP000070544"/>
    </source>
</evidence>
<dbReference type="PANTHER" id="PTHR38926:SF72">
    <property type="entry name" value="IM:7136021-RELATED"/>
    <property type="match status" value="1"/>
</dbReference>
<evidence type="ECO:0008006" key="3">
    <source>
        <dbReference type="Google" id="ProtNLM"/>
    </source>
</evidence>
<gene>
    <name evidence="1" type="ORF">M427DRAFT_358603</name>
</gene>
<organism evidence="1 2">
    <name type="scientific">Gonapodya prolifera (strain JEL478)</name>
    <name type="common">Monoblepharis prolifera</name>
    <dbReference type="NCBI Taxonomy" id="1344416"/>
    <lineage>
        <taxon>Eukaryota</taxon>
        <taxon>Fungi</taxon>
        <taxon>Fungi incertae sedis</taxon>
        <taxon>Chytridiomycota</taxon>
        <taxon>Chytridiomycota incertae sedis</taxon>
        <taxon>Monoblepharidomycetes</taxon>
        <taxon>Monoblepharidales</taxon>
        <taxon>Gonapodyaceae</taxon>
        <taxon>Gonapodya</taxon>
    </lineage>
</organism>
<dbReference type="PANTHER" id="PTHR38926">
    <property type="entry name" value="F-BOX DOMAIN CONTAINING PROTEIN, EXPRESSED"/>
    <property type="match status" value="1"/>
</dbReference>
<proteinExistence type="predicted"/>
<dbReference type="AlphaFoldDB" id="A0A139ABK4"/>
<accession>A0A139ABK4</accession>
<dbReference type="SUPFAM" id="SSF52047">
    <property type="entry name" value="RNI-like"/>
    <property type="match status" value="1"/>
</dbReference>
<sequence length="415" mass="46598">MATKGPPSPLLMPEMLEVIFQFLRAPSSASREQSIWVPLNGTELCSIKSASLVCRTWAEVARLQMIRALSFRSEKHVESFLEYTQKHVDRVSAKARSVILHGAQKSLNSSFTTVLSGDLQIHDSLLQSILPKIPNVTSVVLQFPTETDTAGVTNALMGRTGVQLNFLGQNLPKLKTLTLRFMFWENEEEVAEMIRQMTALEELTFSSSRLPGGSHMVAILDYTPNLRSITVVDQSWGDAELIQYIVKCKNPQRITRLNIWPSSYMPTPTAQSLLRLSFACPFLRTLTLPISYLPSDALRTLSCSPTLPKTLEELNLVACEGILTSTCSIVAIKELLEKCANLTRFRLDHPMADFELVVSCLTRRHILGSCVVDGISIRSYITFREFLDQNAQSLSDITPNWSRSMRFGQKVVIRW</sequence>
<dbReference type="InterPro" id="IPR032675">
    <property type="entry name" value="LRR_dom_sf"/>
</dbReference>
<dbReference type="Gene3D" id="3.80.10.10">
    <property type="entry name" value="Ribonuclease Inhibitor"/>
    <property type="match status" value="1"/>
</dbReference>
<dbReference type="Proteomes" id="UP000070544">
    <property type="component" value="Unassembled WGS sequence"/>
</dbReference>
<dbReference type="EMBL" id="KQ965773">
    <property type="protein sequence ID" value="KXS13855.1"/>
    <property type="molecule type" value="Genomic_DNA"/>
</dbReference>
<name>A0A139ABK4_GONPJ</name>
<protein>
    <recommendedName>
        <fullName evidence="3">F-box domain-containing protein</fullName>
    </recommendedName>
</protein>
<evidence type="ECO:0000313" key="1">
    <source>
        <dbReference type="EMBL" id="KXS13855.1"/>
    </source>
</evidence>
<keyword evidence="2" id="KW-1185">Reference proteome</keyword>